<evidence type="ECO:0000313" key="1">
    <source>
        <dbReference type="EMBL" id="SPY32201.1"/>
    </source>
</evidence>
<dbReference type="EMBL" id="UATM01000010">
    <property type="protein sequence ID" value="SPY32201.1"/>
    <property type="molecule type" value="Genomic_DNA"/>
</dbReference>
<name>A0A2X1WSB5_9FIRM</name>
<sequence>MTPTATEPSTPGRPGILNTIIITITTIGSSTNGLTLKLLDIASLIPSAIVGSYPAPAIFIPKIV</sequence>
<evidence type="ECO:0000313" key="2">
    <source>
        <dbReference type="Proteomes" id="UP000250070"/>
    </source>
</evidence>
<reference evidence="1 2" key="1">
    <citation type="submission" date="2018-06" db="EMBL/GenBank/DDBJ databases">
        <authorList>
            <consortium name="Pathogen Informatics"/>
            <person name="Doyle S."/>
        </authorList>
    </citation>
    <scope>NUCLEOTIDE SEQUENCE [LARGE SCALE GENOMIC DNA]</scope>
    <source>
        <strain evidence="1 2">NCTC13076</strain>
    </source>
</reference>
<protein>
    <submittedName>
        <fullName evidence="1">Uncharacterized protein</fullName>
    </submittedName>
</protein>
<proteinExistence type="predicted"/>
<gene>
    <name evidence="1" type="ORF">NCTC13076_00107</name>
</gene>
<dbReference type="Proteomes" id="UP000250070">
    <property type="component" value="Unassembled WGS sequence"/>
</dbReference>
<dbReference type="AlphaFoldDB" id="A0A2X1WSB5"/>
<organism evidence="1 2">
    <name type="scientific">Peptoniphilus harei</name>
    <dbReference type="NCBI Taxonomy" id="54005"/>
    <lineage>
        <taxon>Bacteria</taxon>
        <taxon>Bacillati</taxon>
        <taxon>Bacillota</taxon>
        <taxon>Tissierellia</taxon>
        <taxon>Tissierellales</taxon>
        <taxon>Peptoniphilaceae</taxon>
        <taxon>Peptoniphilus</taxon>
    </lineage>
</organism>
<accession>A0A2X1WSB5</accession>